<evidence type="ECO:0000256" key="1">
    <source>
        <dbReference type="SAM" id="MobiDB-lite"/>
    </source>
</evidence>
<organism evidence="2 3">
    <name type="scientific">Brevundimonas pondensis</name>
    <dbReference type="NCBI Taxonomy" id="2774189"/>
    <lineage>
        <taxon>Bacteria</taxon>
        <taxon>Pseudomonadati</taxon>
        <taxon>Pseudomonadota</taxon>
        <taxon>Alphaproteobacteria</taxon>
        <taxon>Caulobacterales</taxon>
        <taxon>Caulobacteraceae</taxon>
        <taxon>Brevundimonas</taxon>
    </lineage>
</organism>
<protein>
    <submittedName>
        <fullName evidence="2">Uncharacterized protein</fullName>
    </submittedName>
</protein>
<gene>
    <name evidence="2" type="ORF">IFE19_15850</name>
</gene>
<evidence type="ECO:0000313" key="3">
    <source>
        <dbReference type="Proteomes" id="UP000663942"/>
    </source>
</evidence>
<name>A0ABX7SIK8_9CAUL</name>
<dbReference type="RefSeq" id="WP_207823978.1">
    <property type="nucleotide sequence ID" value="NZ_CP062006.1"/>
</dbReference>
<proteinExistence type="predicted"/>
<feature type="region of interest" description="Disordered" evidence="1">
    <location>
        <begin position="78"/>
        <end position="112"/>
    </location>
</feature>
<feature type="compositionally biased region" description="Polar residues" evidence="1">
    <location>
        <begin position="103"/>
        <end position="112"/>
    </location>
</feature>
<accession>A0ABX7SIK8</accession>
<sequence length="112" mass="11900">MSRYKGASKKSAIDAADLRELADCYRRVCRIHASLNPVCDQILPLMAVSATLKACWAELSGAGGFAWTYPGDGIPMDGLAPGADRSGKPREPAPMYRFGLDQPQGTNPGASD</sequence>
<reference evidence="2 3" key="1">
    <citation type="submission" date="2020-09" db="EMBL/GenBank/DDBJ databases">
        <title>Brevundimonas sp. LVF1 isolated from an oligotrophic pond in Goettingen, Germany.</title>
        <authorList>
            <person name="Friedrich I."/>
            <person name="Klassen A."/>
            <person name="Neubauer H."/>
            <person name="Schneider D."/>
            <person name="Hertel R."/>
            <person name="Daniel R."/>
        </authorList>
    </citation>
    <scope>NUCLEOTIDE SEQUENCE [LARGE SCALE GENOMIC DNA]</scope>
    <source>
        <strain evidence="2 3">LVF1</strain>
    </source>
</reference>
<evidence type="ECO:0000313" key="2">
    <source>
        <dbReference type="EMBL" id="QTC87534.1"/>
    </source>
</evidence>
<dbReference type="Proteomes" id="UP000663942">
    <property type="component" value="Chromosome"/>
</dbReference>
<keyword evidence="3" id="KW-1185">Reference proteome</keyword>
<dbReference type="EMBL" id="CP062006">
    <property type="protein sequence ID" value="QTC87534.1"/>
    <property type="molecule type" value="Genomic_DNA"/>
</dbReference>